<name>A0A8I6YE59_HORVV</name>
<evidence type="ECO:0000256" key="3">
    <source>
        <dbReference type="ARBA" id="ARBA00005784"/>
    </source>
</evidence>
<dbReference type="OrthoDB" id="2015280at2759"/>
<dbReference type="InterPro" id="IPR004963">
    <property type="entry name" value="PAE/NOTUM"/>
</dbReference>
<dbReference type="KEGG" id="hvg:123453099"/>
<dbReference type="GO" id="GO:0052793">
    <property type="term" value="F:pectin acetylesterase activity"/>
    <property type="evidence" value="ECO:0000318"/>
    <property type="project" value="GO_Central"/>
</dbReference>
<dbReference type="Pfam" id="PF03283">
    <property type="entry name" value="PAE"/>
    <property type="match status" value="1"/>
</dbReference>
<reference evidence="6" key="3">
    <citation type="submission" date="2022-01" db="UniProtKB">
        <authorList>
            <consortium name="EnsemblPlants"/>
        </authorList>
    </citation>
    <scope>IDENTIFICATION</scope>
    <source>
        <strain evidence="6">subsp. vulgare</strain>
    </source>
</reference>
<proteinExistence type="inferred from homology"/>
<keyword evidence="5" id="KW-0378">Hydrolase</keyword>
<feature type="signal peptide" evidence="5">
    <location>
        <begin position="1"/>
        <end position="25"/>
    </location>
</feature>
<keyword evidence="7" id="KW-1185">Reference proteome</keyword>
<dbReference type="PANTHER" id="PTHR21562">
    <property type="entry name" value="NOTUM-RELATED"/>
    <property type="match status" value="1"/>
</dbReference>
<dbReference type="PANTHER" id="PTHR21562:SF74">
    <property type="entry name" value="PECTIN ACETYLESTERASE"/>
    <property type="match status" value="1"/>
</dbReference>
<comment type="function">
    <text evidence="1 5">Hydrolyzes acetyl esters in homogalacturonan regions of pectin. In type I primary cell wall, galacturonic acid residues of pectin can be acetylated at the O-2 and O-3 positions. Decreasing the degree of acetylation of pectin gels in vitro alters their physical properties.</text>
</comment>
<dbReference type="RefSeq" id="XP_044985791.1">
    <property type="nucleotide sequence ID" value="XM_045129856.1"/>
</dbReference>
<protein>
    <recommendedName>
        <fullName evidence="5">Pectin acetylesterase</fullName>
        <ecNumber evidence="5">3.1.1.-</ecNumber>
    </recommendedName>
</protein>
<dbReference type="GO" id="GO:0009505">
    <property type="term" value="C:plant-type cell wall"/>
    <property type="evidence" value="ECO:0000318"/>
    <property type="project" value="GO_Central"/>
</dbReference>
<evidence type="ECO:0000313" key="7">
    <source>
        <dbReference type="Proteomes" id="UP000011116"/>
    </source>
</evidence>
<evidence type="ECO:0000256" key="4">
    <source>
        <dbReference type="ARBA" id="ARBA00022512"/>
    </source>
</evidence>
<comment type="subcellular location">
    <subcellularLocation>
        <location evidence="2 5">Secreted</location>
        <location evidence="2 5">Cell wall</location>
    </subcellularLocation>
</comment>
<evidence type="ECO:0000256" key="2">
    <source>
        <dbReference type="ARBA" id="ARBA00004191"/>
    </source>
</evidence>
<evidence type="ECO:0000313" key="6">
    <source>
        <dbReference type="EnsemblPlants" id="HORVU.MOREX.r3.5HG0527450.1"/>
    </source>
</evidence>
<keyword evidence="5" id="KW-0961">Cell wall biogenesis/degradation</keyword>
<dbReference type="SMR" id="A0A8I6YE59"/>
<evidence type="ECO:0000256" key="1">
    <source>
        <dbReference type="ARBA" id="ARBA00003534"/>
    </source>
</evidence>
<dbReference type="GO" id="GO:0071555">
    <property type="term" value="P:cell wall organization"/>
    <property type="evidence" value="ECO:0000318"/>
    <property type="project" value="GO_Central"/>
</dbReference>
<reference evidence="6" key="2">
    <citation type="submission" date="2020-10" db="EMBL/GenBank/DDBJ databases">
        <authorList>
            <person name="Scholz U."/>
            <person name="Mascher M."/>
            <person name="Fiebig A."/>
        </authorList>
    </citation>
    <scope>NUCLEOTIDE SEQUENCE [LARGE SCALE GENOMIC DNA]</scope>
    <source>
        <strain evidence="6">cv. Morex</strain>
    </source>
</reference>
<organism evidence="6 7">
    <name type="scientific">Hordeum vulgare subsp. vulgare</name>
    <name type="common">Domesticated barley</name>
    <dbReference type="NCBI Taxonomy" id="112509"/>
    <lineage>
        <taxon>Eukaryota</taxon>
        <taxon>Viridiplantae</taxon>
        <taxon>Streptophyta</taxon>
        <taxon>Embryophyta</taxon>
        <taxon>Tracheophyta</taxon>
        <taxon>Spermatophyta</taxon>
        <taxon>Magnoliopsida</taxon>
        <taxon>Liliopsida</taxon>
        <taxon>Poales</taxon>
        <taxon>Poaceae</taxon>
        <taxon>BOP clade</taxon>
        <taxon>Pooideae</taxon>
        <taxon>Triticodae</taxon>
        <taxon>Triticeae</taxon>
        <taxon>Hordeinae</taxon>
        <taxon>Hordeum</taxon>
    </lineage>
</organism>
<reference evidence="7" key="1">
    <citation type="journal article" date="2012" name="Nature">
        <title>A physical, genetic and functional sequence assembly of the barley genome.</title>
        <authorList>
            <consortium name="The International Barley Genome Sequencing Consortium"/>
            <person name="Mayer K.F."/>
            <person name="Waugh R."/>
            <person name="Brown J.W."/>
            <person name="Schulman A."/>
            <person name="Langridge P."/>
            <person name="Platzer M."/>
            <person name="Fincher G.B."/>
            <person name="Muehlbauer G.J."/>
            <person name="Sato K."/>
            <person name="Close T.J."/>
            <person name="Wise R.P."/>
            <person name="Stein N."/>
        </authorList>
    </citation>
    <scope>NUCLEOTIDE SEQUENCE [LARGE SCALE GENOMIC DNA]</scope>
    <source>
        <strain evidence="7">cv. Morex</strain>
    </source>
</reference>
<dbReference type="Gramene" id="HORVU.MOREX.r3.5HG0527450.1">
    <property type="protein sequence ID" value="HORVU.MOREX.r3.5HG0527450.1"/>
    <property type="gene ID" value="HORVU.MOREX.r3.5HG0527450"/>
</dbReference>
<keyword evidence="5" id="KW-0964">Secreted</keyword>
<dbReference type="GeneID" id="123453099"/>
<dbReference type="Proteomes" id="UP000011116">
    <property type="component" value="Chromosome 5H"/>
</dbReference>
<sequence>MEKIMIAKLWEIFLMVLVFTGSAQAAADGNMSRGGMRRLAGAPVAPVPITLLTSAVGIGAVCMDGTPPAFHMDPGSGEGKNRWIVHLEGGSWCESLGSCLYRKASRLGSSDLMNKELMYFGGILSSSPAENPDFFSWNRVMIRYCDGASFAGEGYDAGTGLFFRGQRIWNAVMQHLLSIGMSSADQVLLTGSSAGALAVVLHCDQFGAFFAGRDTTVKCLADAGFFLDAVNVAGGRTLRSYFGGVVATHGVAQNLPTSCTDHLNATSCFFPQNIIGGIDTPIFVLNAAYDTWQIRESLAPDGADPSGAWRACKSNRLACNELQMNILQAFRNQMVVTVLRVVSRSRSNGYFINSCFTHGQTENPATWNAYDSPAIQNKTIWKSVGDWYFGRAEVRAIDCAYPCDYTCYHDMEDQLI</sequence>
<dbReference type="OMA" id="NNLPNDC"/>
<feature type="chain" id="PRO_5035338613" description="Pectin acetylesterase" evidence="5">
    <location>
        <begin position="26"/>
        <end position="416"/>
    </location>
</feature>
<gene>
    <name evidence="6" type="primary">LOC123453099</name>
</gene>
<comment type="similarity">
    <text evidence="3 5">Belongs to the pectinacetylesterase family.</text>
</comment>
<accession>A0A8I6YE59</accession>
<evidence type="ECO:0000256" key="5">
    <source>
        <dbReference type="RuleBase" id="RU363114"/>
    </source>
</evidence>
<dbReference type="AlphaFoldDB" id="A0A8I6YE59"/>
<keyword evidence="5" id="KW-0732">Signal</keyword>
<dbReference type="EnsemblPlants" id="HORVU.MOREX.r3.5HG0527450.1">
    <property type="protein sequence ID" value="HORVU.MOREX.r3.5HG0527450.1"/>
    <property type="gene ID" value="HORVU.MOREX.r3.5HG0527450"/>
</dbReference>
<keyword evidence="4 5" id="KW-0134">Cell wall</keyword>
<dbReference type="Gramene" id="HORVU.MOREX.r2.5HG0438700.1">
    <property type="protein sequence ID" value="HORVU.MOREX.r2.5HG0438700.1"/>
    <property type="gene ID" value="HORVU.MOREX.r2.5HG0438700"/>
</dbReference>
<dbReference type="EC" id="3.1.1.-" evidence="5"/>